<evidence type="ECO:0000313" key="2">
    <source>
        <dbReference type="Proteomes" id="UP000283834"/>
    </source>
</evidence>
<dbReference type="InterPro" id="IPR018989">
    <property type="entry name" value="DUF2001"/>
</dbReference>
<dbReference type="SUPFAM" id="SSF69279">
    <property type="entry name" value="Phage tail proteins"/>
    <property type="match status" value="1"/>
</dbReference>
<organism evidence="1 2">
    <name type="scientific">Mediterraneibacter gnavus</name>
    <name type="common">Ruminococcus gnavus</name>
    <dbReference type="NCBI Taxonomy" id="33038"/>
    <lineage>
        <taxon>Bacteria</taxon>
        <taxon>Bacillati</taxon>
        <taxon>Bacillota</taxon>
        <taxon>Clostridia</taxon>
        <taxon>Lachnospirales</taxon>
        <taxon>Lachnospiraceae</taxon>
        <taxon>Mediterraneibacter</taxon>
    </lineage>
</organism>
<comment type="caution">
    <text evidence="1">The sequence shown here is derived from an EMBL/GenBank/DDBJ whole genome shotgun (WGS) entry which is preliminary data.</text>
</comment>
<dbReference type="AlphaFoldDB" id="A0A412NGN7"/>
<dbReference type="Proteomes" id="UP000283834">
    <property type="component" value="Unassembled WGS sequence"/>
</dbReference>
<dbReference type="InterPro" id="IPR038628">
    <property type="entry name" value="XkdM-like_sf"/>
</dbReference>
<reference evidence="1 2" key="1">
    <citation type="submission" date="2018-08" db="EMBL/GenBank/DDBJ databases">
        <title>A genome reference for cultivated species of the human gut microbiota.</title>
        <authorList>
            <person name="Zou Y."/>
            <person name="Xue W."/>
            <person name="Luo G."/>
        </authorList>
    </citation>
    <scope>NUCLEOTIDE SEQUENCE [LARGE SCALE GENOMIC DNA]</scope>
    <source>
        <strain evidence="1 2">AF19-16AC</strain>
    </source>
</reference>
<dbReference type="RefSeq" id="WP_118046908.1">
    <property type="nucleotide sequence ID" value="NZ_QRWQ01000008.1"/>
</dbReference>
<gene>
    <name evidence="1" type="ORF">DWX36_09670</name>
</gene>
<dbReference type="Gene3D" id="2.30.110.40">
    <property type="entry name" value="Phage tail tube protein"/>
    <property type="match status" value="1"/>
</dbReference>
<protein>
    <recommendedName>
        <fullName evidence="3">Phage portal protein</fullName>
    </recommendedName>
</protein>
<evidence type="ECO:0000313" key="1">
    <source>
        <dbReference type="EMBL" id="RGT38393.1"/>
    </source>
</evidence>
<evidence type="ECO:0008006" key="3">
    <source>
        <dbReference type="Google" id="ProtNLM"/>
    </source>
</evidence>
<proteinExistence type="predicted"/>
<dbReference type="Pfam" id="PF09393">
    <property type="entry name" value="DUF2001"/>
    <property type="match status" value="1"/>
</dbReference>
<accession>A0A412NGN7</accession>
<name>A0A412NGN7_MEDGN</name>
<sequence length="142" mass="15493">MEYNKNPISLREGKVFIDGVECLDSVNCTIKFTPDVWTGKQLGERSNSSRWLGFAITGTITRRRSNNWLKTKIKEYAASGATPELTIQGIMNDANSDYYAAHGSDVTTVVGCVLTGDLPLTALDSEGQVVDDAINFNGKDLV</sequence>
<dbReference type="EMBL" id="QRWQ01000008">
    <property type="protein sequence ID" value="RGT38393.1"/>
    <property type="molecule type" value="Genomic_DNA"/>
</dbReference>